<evidence type="ECO:0000259" key="4">
    <source>
        <dbReference type="Pfam" id="PF03722"/>
    </source>
</evidence>
<dbReference type="PANTHER" id="PTHR11511:SF5">
    <property type="entry name" value="FAT-BODY PROTEIN 1-RELATED"/>
    <property type="match status" value="1"/>
</dbReference>
<evidence type="ECO:0000256" key="2">
    <source>
        <dbReference type="ARBA" id="ARBA00038082"/>
    </source>
</evidence>
<dbReference type="OrthoDB" id="6371642at2759"/>
<sequence length="902" mass="104637">MKERVKSTIAARLDPCELRTDVPYTCTLSERSAELHGKGYLVLDAYKTPRPPSPHTVFCEVLLPEHVDETARAGVSGGVRLRHAARRCSTAMQRYPSPPAATIAYEDNILKILQIFYTKTVLVILSRKRLVKNLTTYDREGGRSHAVVDLAAVRKSIGEIPHSHRIQQSRFPLLCIVQHIFIPASLDIKEKQMYVLKVLNNILQPSVYSDIGQLSTSYRIEGNLNNYTHPEYVKRLVKRMKVGVLPRGEIFTINIDRQMEEVVDMFNVLYYAKDFRTFIITAYWMSLIFNERMFSYVFTVALRHREDTKDLVLPAPYEVYPYLFVRADVIQKAEMLKMRKGMLDPKLSESYGIKKTEKGEYVIDENPYDPRVVINDEDRLRYFTEDVDINAYYYNLHVDYPFWMDDDVYHELQKNSRGELLWYTNQQILARYYLERLSNDLPNTPLLSFDDTVKKGYWPWLTYHNGIEIPARFDNYVISREYNEYIIRLVEDFETIIKDGLVKGYVPKVGGEKMDLTTQEGFNELAKALYSGYTFNKHYKDMYSYLTILLNSVIGLNTYTSNKYFVVPSALDNYETALRDPVFYQLQKRLISTFWLLKRLLPSYTKEELYFPGVRITNVAVGKLITYFDDDLVDITNAVLLDDQELQSGEASMTILARKRRLNHDPFKITIEIASDKSVDSVVRIFMGPKEDRYGRVIDINEDRHNFVEIDSFIYKLKTGKNVIERNCYEMRNVIGERITTRDLMAELKTGVDIQQLIYSKLRDSNTGYPHRLLLPKGRAGGLKVMLYAIVSPLKQVEGVDLSHYDPKLNNVPVEPRSSMLLDKRPLGFPFDRHIEVTSFLTPNMKFVDTTIFHKPQVSDMRMSLDKYVLSHYDDRMGTAYGGDRMATVYGKASSDADTNEL</sequence>
<dbReference type="InterPro" id="IPR005203">
    <property type="entry name" value="Hemocyanin_C"/>
</dbReference>
<dbReference type="PROSITE" id="PS00209">
    <property type="entry name" value="HEMOCYANIN_1"/>
    <property type="match status" value="1"/>
</dbReference>
<dbReference type="SUPFAM" id="SSF81296">
    <property type="entry name" value="E set domains"/>
    <property type="match status" value="1"/>
</dbReference>
<dbReference type="Pfam" id="PF00372">
    <property type="entry name" value="Hemocyanin_M"/>
    <property type="match status" value="1"/>
</dbReference>
<dbReference type="Pfam" id="PF03722">
    <property type="entry name" value="Hemocyanin_N"/>
    <property type="match status" value="1"/>
</dbReference>
<keyword evidence="1" id="KW-0758">Storage protein</keyword>
<feature type="domain" description="Hemocyanin N-terminal" evidence="4">
    <location>
        <begin position="190"/>
        <end position="309"/>
    </location>
</feature>
<dbReference type="Proteomes" id="UP000299102">
    <property type="component" value="Unassembled WGS sequence"/>
</dbReference>
<evidence type="ECO:0000256" key="1">
    <source>
        <dbReference type="ARBA" id="ARBA00022761"/>
    </source>
</evidence>
<dbReference type="InterPro" id="IPR036697">
    <property type="entry name" value="Hemocyanin_N_sf"/>
</dbReference>
<evidence type="ECO:0000313" key="7">
    <source>
        <dbReference type="Proteomes" id="UP000299102"/>
    </source>
</evidence>
<dbReference type="PROSITE" id="PS00210">
    <property type="entry name" value="HEMOCYANIN_2"/>
    <property type="match status" value="1"/>
</dbReference>
<dbReference type="SUPFAM" id="SSF48050">
    <property type="entry name" value="Hemocyanin, N-terminal domain"/>
    <property type="match status" value="1"/>
</dbReference>
<dbReference type="EMBL" id="BGZK01000252">
    <property type="protein sequence ID" value="GBP31830.1"/>
    <property type="molecule type" value="Genomic_DNA"/>
</dbReference>
<dbReference type="InterPro" id="IPR014756">
    <property type="entry name" value="Ig_E-set"/>
</dbReference>
<dbReference type="AlphaFoldDB" id="A0A4C1V011"/>
<dbReference type="PANTHER" id="PTHR11511">
    <property type="entry name" value="LARVAL STORAGE PROTEIN/PHENOLOXIDASE"/>
    <property type="match status" value="1"/>
</dbReference>
<dbReference type="PRINTS" id="PR00187">
    <property type="entry name" value="HAEMOCYANIN"/>
</dbReference>
<evidence type="ECO:0000259" key="3">
    <source>
        <dbReference type="Pfam" id="PF00372"/>
    </source>
</evidence>
<organism evidence="6 7">
    <name type="scientific">Eumeta variegata</name>
    <name type="common">Bagworm moth</name>
    <name type="synonym">Eumeta japonica</name>
    <dbReference type="NCBI Taxonomy" id="151549"/>
    <lineage>
        <taxon>Eukaryota</taxon>
        <taxon>Metazoa</taxon>
        <taxon>Ecdysozoa</taxon>
        <taxon>Arthropoda</taxon>
        <taxon>Hexapoda</taxon>
        <taxon>Insecta</taxon>
        <taxon>Pterygota</taxon>
        <taxon>Neoptera</taxon>
        <taxon>Endopterygota</taxon>
        <taxon>Lepidoptera</taxon>
        <taxon>Glossata</taxon>
        <taxon>Ditrysia</taxon>
        <taxon>Tineoidea</taxon>
        <taxon>Psychidae</taxon>
        <taxon>Oiketicinae</taxon>
        <taxon>Eumeta</taxon>
    </lineage>
</organism>
<feature type="domain" description="Hemocyanin middle" evidence="3">
    <location>
        <begin position="315"/>
        <end position="594"/>
    </location>
</feature>
<comment type="similarity">
    <text evidence="2">Belongs to the hemocyanin family.</text>
</comment>
<gene>
    <name evidence="6" type="primary">BJSP-2</name>
    <name evidence="6" type="ORF">EVAR_16604_1</name>
</gene>
<dbReference type="GO" id="GO:0045735">
    <property type="term" value="F:nutrient reservoir activity"/>
    <property type="evidence" value="ECO:0007669"/>
    <property type="project" value="UniProtKB-KW"/>
</dbReference>
<name>A0A4C1V011_EUMVA</name>
<dbReference type="InterPro" id="IPR037020">
    <property type="entry name" value="Hemocyanin_C_sf"/>
</dbReference>
<dbReference type="GO" id="GO:0005615">
    <property type="term" value="C:extracellular space"/>
    <property type="evidence" value="ECO:0007669"/>
    <property type="project" value="UniProtKB-ARBA"/>
</dbReference>
<dbReference type="Pfam" id="PF03723">
    <property type="entry name" value="Hemocyanin_C"/>
    <property type="match status" value="1"/>
</dbReference>
<dbReference type="Gene3D" id="1.10.1280.10">
    <property type="entry name" value="Di-copper center containing domain from catechol oxidase"/>
    <property type="match status" value="1"/>
</dbReference>
<dbReference type="InterPro" id="IPR013788">
    <property type="entry name" value="Hemocyanin/hexamerin"/>
</dbReference>
<evidence type="ECO:0000313" key="6">
    <source>
        <dbReference type="EMBL" id="GBP31830.1"/>
    </source>
</evidence>
<dbReference type="SUPFAM" id="SSF48056">
    <property type="entry name" value="Di-copper centre-containing domain"/>
    <property type="match status" value="1"/>
</dbReference>
<reference evidence="6 7" key="1">
    <citation type="journal article" date="2019" name="Commun. Biol.">
        <title>The bagworm genome reveals a unique fibroin gene that provides high tensile strength.</title>
        <authorList>
            <person name="Kono N."/>
            <person name="Nakamura H."/>
            <person name="Ohtoshi R."/>
            <person name="Tomita M."/>
            <person name="Numata K."/>
            <person name="Arakawa K."/>
        </authorList>
    </citation>
    <scope>NUCLEOTIDE SEQUENCE [LARGE SCALE GENOMIC DNA]</scope>
</reference>
<keyword evidence="7" id="KW-1185">Reference proteome</keyword>
<proteinExistence type="inferred from homology"/>
<accession>A0A4C1V011</accession>
<comment type="caution">
    <text evidence="6">The sequence shown here is derived from an EMBL/GenBank/DDBJ whole genome shotgun (WGS) entry which is preliminary data.</text>
</comment>
<protein>
    <submittedName>
        <fullName evidence="6">Basic juvenile hormone-suppressible protein 2</fullName>
    </submittedName>
</protein>
<dbReference type="Gene3D" id="2.60.40.1520">
    <property type="entry name" value="Hemocyanin, C-terminal domain"/>
    <property type="match status" value="1"/>
</dbReference>
<dbReference type="InterPro" id="IPR000896">
    <property type="entry name" value="Hemocyanin/hexamerin_mid_dom"/>
</dbReference>
<dbReference type="STRING" id="151549.A0A4C1V011"/>
<dbReference type="Gene3D" id="1.20.1370.10">
    <property type="entry name" value="Hemocyanin, N-terminal domain"/>
    <property type="match status" value="1"/>
</dbReference>
<evidence type="ECO:0000259" key="5">
    <source>
        <dbReference type="Pfam" id="PF03723"/>
    </source>
</evidence>
<dbReference type="InterPro" id="IPR005204">
    <property type="entry name" value="Hemocyanin_N"/>
</dbReference>
<dbReference type="InterPro" id="IPR008922">
    <property type="entry name" value="Di-copper_centre_dom_sf"/>
</dbReference>
<feature type="domain" description="Hemocyanin C-terminal" evidence="5">
    <location>
        <begin position="603"/>
        <end position="854"/>
    </location>
</feature>